<dbReference type="EMBL" id="JF768704">
    <property type="protein sequence ID" value="AEB71712.1"/>
    <property type="molecule type" value="Genomic_DNA"/>
</dbReference>
<reference evidence="1" key="1">
    <citation type="journal article" date="2012" name="J. Hered.">
        <title>Variation in the tyrosinase gene associated with a white humpback whale (Megaptera novaeangliae).</title>
        <authorList>
            <person name="Polanowski A.M."/>
            <person name="Robinson-Laverick S.M."/>
            <person name="Paton D."/>
            <person name="Jarman S.N."/>
        </authorList>
    </citation>
    <scope>NUCLEOTIDE SEQUENCE</scope>
    <source>
        <tissue evidence="1">Epidermis</tissue>
    </source>
</reference>
<name>F5CQG7_MEGNO</name>
<proteinExistence type="predicted"/>
<organism evidence="1">
    <name type="scientific">Megaptera novaeangliae</name>
    <name type="common">Humpback whale</name>
    <name type="synonym">Balaena novaeangliae</name>
    <dbReference type="NCBI Taxonomy" id="9773"/>
    <lineage>
        <taxon>Eukaryota</taxon>
        <taxon>Metazoa</taxon>
        <taxon>Chordata</taxon>
        <taxon>Craniata</taxon>
        <taxon>Vertebrata</taxon>
        <taxon>Euteleostomi</taxon>
        <taxon>Mammalia</taxon>
        <taxon>Eutheria</taxon>
        <taxon>Laurasiatheria</taxon>
        <taxon>Artiodactyla</taxon>
        <taxon>Whippomorpha</taxon>
        <taxon>Cetacea</taxon>
        <taxon>Mysticeti</taxon>
        <taxon>Balaenopteridae</taxon>
        <taxon>Megaptera</taxon>
    </lineage>
</organism>
<sequence length="101" mass="10764">AGHFPRACTSSKNLMEKECCPPWEGDGSPCGQLSSRGSCQDIILSKAPLGPQFPFAGVDDRESWPSVFYNRTASALATSWDSIAEIVSLASGDPPAQRGDF</sequence>
<dbReference type="AlphaFoldDB" id="F5CQG7"/>
<gene>
    <name evidence="1" type="primary">TYR</name>
</gene>
<evidence type="ECO:0000313" key="1">
    <source>
        <dbReference type="EMBL" id="AEB71712.1"/>
    </source>
</evidence>
<protein>
    <submittedName>
        <fullName evidence="1">Truncated TYR</fullName>
    </submittedName>
</protein>
<feature type="non-terminal residue" evidence="1">
    <location>
        <position position="1"/>
    </location>
</feature>
<accession>F5CQG7</accession>